<gene>
    <name evidence="1" type="ORF">GLYMA_09G020400</name>
</gene>
<reference evidence="1 2" key="1">
    <citation type="journal article" date="2010" name="Nature">
        <title>Genome sequence of the palaeopolyploid soybean.</title>
        <authorList>
            <person name="Schmutz J."/>
            <person name="Cannon S.B."/>
            <person name="Schlueter J."/>
            <person name="Ma J."/>
            <person name="Mitros T."/>
            <person name="Nelson W."/>
            <person name="Hyten D.L."/>
            <person name="Song Q."/>
            <person name="Thelen J.J."/>
            <person name="Cheng J."/>
            <person name="Xu D."/>
            <person name="Hellsten U."/>
            <person name="May G.D."/>
            <person name="Yu Y."/>
            <person name="Sakurai T."/>
            <person name="Umezawa T."/>
            <person name="Bhattacharyya M.K."/>
            <person name="Sandhu D."/>
            <person name="Valliyodan B."/>
            <person name="Lindquist E."/>
            <person name="Peto M."/>
            <person name="Grant D."/>
            <person name="Shu S."/>
            <person name="Goodstein D."/>
            <person name="Barry K."/>
            <person name="Futrell-Griggs M."/>
            <person name="Abernathy B."/>
            <person name="Du J."/>
            <person name="Tian Z."/>
            <person name="Zhu L."/>
            <person name="Gill N."/>
            <person name="Joshi T."/>
            <person name="Libault M."/>
            <person name="Sethuraman A."/>
            <person name="Zhang X.-C."/>
            <person name="Shinozaki K."/>
            <person name="Nguyen H.T."/>
            <person name="Wing R.A."/>
            <person name="Cregan P."/>
            <person name="Specht J."/>
            <person name="Grimwood J."/>
            <person name="Rokhsar D."/>
            <person name="Stacey G."/>
            <person name="Shoemaker R.C."/>
            <person name="Jackson S.A."/>
        </authorList>
    </citation>
    <scope>NUCLEOTIDE SEQUENCE [LARGE SCALE GENOMIC DNA]</scope>
    <source>
        <strain evidence="2">cv. Williams 82</strain>
        <tissue evidence="1">Callus</tissue>
    </source>
</reference>
<keyword evidence="3" id="KW-1185">Reference proteome</keyword>
<name>K7LBD6_SOYBN</name>
<dbReference type="EnsemblPlants" id="KRH36731">
    <property type="protein sequence ID" value="KRH36731"/>
    <property type="gene ID" value="GLYMA_09G020400"/>
</dbReference>
<reference evidence="2" key="2">
    <citation type="submission" date="2018-02" db="UniProtKB">
        <authorList>
            <consortium name="EnsemblPlants"/>
        </authorList>
    </citation>
    <scope>IDENTIFICATION</scope>
    <source>
        <strain evidence="2">Williams 82</strain>
    </source>
</reference>
<evidence type="ECO:0000313" key="1">
    <source>
        <dbReference type="EMBL" id="KRH36731.1"/>
    </source>
</evidence>
<evidence type="ECO:0000313" key="2">
    <source>
        <dbReference type="EnsemblPlants" id="KRH36731"/>
    </source>
</evidence>
<dbReference type="PaxDb" id="3847-GLYMA09G02390.1"/>
<dbReference type="InParanoid" id="K7LBD6"/>
<proteinExistence type="predicted"/>
<dbReference type="Gramene" id="KRH36731">
    <property type="protein sequence ID" value="KRH36731"/>
    <property type="gene ID" value="GLYMA_09G020400"/>
</dbReference>
<organism evidence="1">
    <name type="scientific">Glycine max</name>
    <name type="common">Soybean</name>
    <name type="synonym">Glycine hispida</name>
    <dbReference type="NCBI Taxonomy" id="3847"/>
    <lineage>
        <taxon>Eukaryota</taxon>
        <taxon>Viridiplantae</taxon>
        <taxon>Streptophyta</taxon>
        <taxon>Embryophyta</taxon>
        <taxon>Tracheophyta</taxon>
        <taxon>Spermatophyta</taxon>
        <taxon>Magnoliopsida</taxon>
        <taxon>eudicotyledons</taxon>
        <taxon>Gunneridae</taxon>
        <taxon>Pentapetalae</taxon>
        <taxon>rosids</taxon>
        <taxon>fabids</taxon>
        <taxon>Fabales</taxon>
        <taxon>Fabaceae</taxon>
        <taxon>Papilionoideae</taxon>
        <taxon>50 kb inversion clade</taxon>
        <taxon>NPAAA clade</taxon>
        <taxon>indigoferoid/millettioid clade</taxon>
        <taxon>Phaseoleae</taxon>
        <taxon>Glycine</taxon>
        <taxon>Glycine subgen. Soja</taxon>
    </lineage>
</organism>
<dbReference type="Proteomes" id="UP000008827">
    <property type="component" value="Chromosome 9"/>
</dbReference>
<sequence length="63" mass="7677">MHISDDFFYFVVLNNLFYSETENCFLYCDQYSRIWRAQTRLFTLAVFEDFCVFESFAIAPLFM</sequence>
<accession>K7LBD6</accession>
<dbReference type="EMBL" id="CM000842">
    <property type="protein sequence ID" value="KRH36731.1"/>
    <property type="molecule type" value="Genomic_DNA"/>
</dbReference>
<protein>
    <submittedName>
        <fullName evidence="1 2">Uncharacterized protein</fullName>
    </submittedName>
</protein>
<reference evidence="1" key="3">
    <citation type="submission" date="2018-07" db="EMBL/GenBank/DDBJ databases">
        <title>WGS assembly of Glycine max.</title>
        <authorList>
            <person name="Schmutz J."/>
            <person name="Cannon S."/>
            <person name="Schlueter J."/>
            <person name="Ma J."/>
            <person name="Mitros T."/>
            <person name="Nelson W."/>
            <person name="Hyten D."/>
            <person name="Song Q."/>
            <person name="Thelen J."/>
            <person name="Cheng J."/>
            <person name="Xu D."/>
            <person name="Hellsten U."/>
            <person name="May G."/>
            <person name="Yu Y."/>
            <person name="Sakurai T."/>
            <person name="Umezawa T."/>
            <person name="Bhattacharyya M."/>
            <person name="Sandhu D."/>
            <person name="Valliyodan B."/>
            <person name="Lindquist E."/>
            <person name="Peto M."/>
            <person name="Grant D."/>
            <person name="Shu S."/>
            <person name="Goodstein D."/>
            <person name="Barry K."/>
            <person name="Futrell-Griggs M."/>
            <person name="Abernathy B."/>
            <person name="Du J."/>
            <person name="Tian Z."/>
            <person name="Zhu L."/>
            <person name="Gill N."/>
            <person name="Joshi T."/>
            <person name="Libault M."/>
            <person name="Sethuraman A."/>
            <person name="Zhang X."/>
            <person name="Shinozaki K."/>
            <person name="Nguyen H."/>
            <person name="Wing R."/>
            <person name="Cregan P."/>
            <person name="Specht J."/>
            <person name="Grimwood J."/>
            <person name="Rokhsar D."/>
            <person name="Stacey G."/>
            <person name="Shoemaker R."/>
            <person name="Jackson S."/>
        </authorList>
    </citation>
    <scope>NUCLEOTIDE SEQUENCE</scope>
    <source>
        <tissue evidence="1">Callus</tissue>
    </source>
</reference>
<dbReference type="AlphaFoldDB" id="K7LBD6"/>
<evidence type="ECO:0000313" key="3">
    <source>
        <dbReference type="Proteomes" id="UP000008827"/>
    </source>
</evidence>
<dbReference type="HOGENOM" id="CLU_2890327_0_0_1"/>